<comment type="caution">
    <text evidence="2">The sequence shown here is derived from an EMBL/GenBank/DDBJ whole genome shotgun (WGS) entry which is preliminary data.</text>
</comment>
<feature type="region of interest" description="Disordered" evidence="1">
    <location>
        <begin position="406"/>
        <end position="438"/>
    </location>
</feature>
<reference evidence="2" key="1">
    <citation type="submission" date="2023-03" db="EMBL/GenBank/DDBJ databases">
        <title>Massive genome expansion in bonnet fungi (Mycena s.s.) driven by repeated elements and novel gene families across ecological guilds.</title>
        <authorList>
            <consortium name="Lawrence Berkeley National Laboratory"/>
            <person name="Harder C.B."/>
            <person name="Miyauchi S."/>
            <person name="Viragh M."/>
            <person name="Kuo A."/>
            <person name="Thoen E."/>
            <person name="Andreopoulos B."/>
            <person name="Lu D."/>
            <person name="Skrede I."/>
            <person name="Drula E."/>
            <person name="Henrissat B."/>
            <person name="Morin E."/>
            <person name="Kohler A."/>
            <person name="Barry K."/>
            <person name="LaButti K."/>
            <person name="Morin E."/>
            <person name="Salamov A."/>
            <person name="Lipzen A."/>
            <person name="Mereny Z."/>
            <person name="Hegedus B."/>
            <person name="Baldrian P."/>
            <person name="Stursova M."/>
            <person name="Weitz H."/>
            <person name="Taylor A."/>
            <person name="Grigoriev I.V."/>
            <person name="Nagy L.G."/>
            <person name="Martin F."/>
            <person name="Kauserud H."/>
        </authorList>
    </citation>
    <scope>NUCLEOTIDE SEQUENCE</scope>
    <source>
        <strain evidence="2">9144</strain>
    </source>
</reference>
<evidence type="ECO:0000313" key="3">
    <source>
        <dbReference type="Proteomes" id="UP001219525"/>
    </source>
</evidence>
<dbReference type="EMBL" id="JARJCW010000059">
    <property type="protein sequence ID" value="KAJ7201346.1"/>
    <property type="molecule type" value="Genomic_DNA"/>
</dbReference>
<keyword evidence="3" id="KW-1185">Reference proteome</keyword>
<feature type="region of interest" description="Disordered" evidence="1">
    <location>
        <begin position="36"/>
        <end position="57"/>
    </location>
</feature>
<dbReference type="AlphaFoldDB" id="A0AAD6V6S6"/>
<gene>
    <name evidence="2" type="ORF">GGX14DRAFT_656377</name>
</gene>
<feature type="compositionally biased region" description="Polar residues" evidence="1">
    <location>
        <begin position="407"/>
        <end position="424"/>
    </location>
</feature>
<accession>A0AAD6V6S6</accession>
<sequence length="466" mass="51857">MISSPPTSPRPGTSNRNRICILAKAIVVPVAAAATTARPQSTQSPSALARRATVSTAGRLRERGSTIRALSGKVAVFLPSLSSGTSGGARHLPHADNMCRLFAKAKERAARYATARKIARSLQRNVNRQSIKIYREEQGQRFRVDHKPEYSDIVQITQTVFSHLVESVHPRNHLITILGYITKDPAAKAALVAKRGDRKVNPDDIRQFLVDHTPTIVVKALQSDVDPTAIIWGQVIKGNVKGASDNEIFMTSELADALIQTPPSSLSDNDACVQRARQKLLWSFTLAYETIHAITKFFFSPNTITPLFRALISDDKGHGEAGRTFEKNYFGFHLEAAWLKADVPKEDRMWRISNLLAAKLTSMLVWTPLDVDSDLLVLTPVDVDHILESFSSIDIWSPEREDLNKFPGNNTTHTRYRISSQSPMTDEVSDEDDETRRQRADEYNRNVLQGMVVSSICDRTVGMAFP</sequence>
<proteinExistence type="predicted"/>
<name>A0AAD6V6S6_9AGAR</name>
<dbReference type="Proteomes" id="UP001219525">
    <property type="component" value="Unassembled WGS sequence"/>
</dbReference>
<evidence type="ECO:0000256" key="1">
    <source>
        <dbReference type="SAM" id="MobiDB-lite"/>
    </source>
</evidence>
<organism evidence="2 3">
    <name type="scientific">Mycena pura</name>
    <dbReference type="NCBI Taxonomy" id="153505"/>
    <lineage>
        <taxon>Eukaryota</taxon>
        <taxon>Fungi</taxon>
        <taxon>Dikarya</taxon>
        <taxon>Basidiomycota</taxon>
        <taxon>Agaricomycotina</taxon>
        <taxon>Agaricomycetes</taxon>
        <taxon>Agaricomycetidae</taxon>
        <taxon>Agaricales</taxon>
        <taxon>Marasmiineae</taxon>
        <taxon>Mycenaceae</taxon>
        <taxon>Mycena</taxon>
    </lineage>
</organism>
<protein>
    <submittedName>
        <fullName evidence="2">Uncharacterized protein</fullName>
    </submittedName>
</protein>
<evidence type="ECO:0000313" key="2">
    <source>
        <dbReference type="EMBL" id="KAJ7201346.1"/>
    </source>
</evidence>